<organism evidence="2 3">
    <name type="scientific">Ananas comosus</name>
    <name type="common">Pineapple</name>
    <name type="synonym">Ananas ananas</name>
    <dbReference type="NCBI Taxonomy" id="4615"/>
    <lineage>
        <taxon>Eukaryota</taxon>
        <taxon>Viridiplantae</taxon>
        <taxon>Streptophyta</taxon>
        <taxon>Embryophyta</taxon>
        <taxon>Tracheophyta</taxon>
        <taxon>Spermatophyta</taxon>
        <taxon>Magnoliopsida</taxon>
        <taxon>Liliopsida</taxon>
        <taxon>Poales</taxon>
        <taxon>Bromeliaceae</taxon>
        <taxon>Bromelioideae</taxon>
        <taxon>Ananas</taxon>
    </lineage>
</organism>
<feature type="compositionally biased region" description="Basic and acidic residues" evidence="1">
    <location>
        <begin position="304"/>
        <end position="334"/>
    </location>
</feature>
<dbReference type="PANTHER" id="PTHR33914">
    <property type="entry name" value="18S PRE-RIBOSOMAL ASSEMBLY PROTEIN GAR2-LIKE PROTEIN"/>
    <property type="match status" value="1"/>
</dbReference>
<accession>A0A199UQS2</accession>
<sequence length="436" mass="47014">MKLDGEQPYRQNDTRDVASKVDRPDGKLSTIDIFKVESLWEDFGEPIDGNTAGLVVEEKRFSIEKAAVETELSNMVVSLDNSASEVVKDICVDEGLHSLNSNFDHSAANGNHRDIMKEITDGAAAGITGDMESRSVNGPLDSNSGAEHFLSDSFSSGDKPKAAEEITGDICSGKISLKDLLSANDCASEPQKSSPISLNFSSSDRKRSFNSRTVEQDTVKEYYAVTSVASEAATLNQTSKIKESPTNGITKGSLEDRSGTITVFLNKNESSQSSAPSAHIANGSTLFEPVEANSYDDGVDIDDFNPRARETGGMDGSERTTKDSEQLNRAEKGPAVDGSKVDGATNSVRNSVHHYDGDMIMSGPIISSGPKASSGHIPYSGSISHRSDSSTASTRSFAFPILQTEWNTSPVKMAKADRGRFRKHHSWRVGLFCCRF</sequence>
<gene>
    <name evidence="2" type="ORF">ACMD2_15842</name>
</gene>
<dbReference type="InterPro" id="IPR040378">
    <property type="entry name" value="BASL"/>
</dbReference>
<dbReference type="EMBL" id="LSRQ01005665">
    <property type="protein sequence ID" value="OAY67143.1"/>
    <property type="molecule type" value="Genomic_DNA"/>
</dbReference>
<dbReference type="AlphaFoldDB" id="A0A199UQS2"/>
<feature type="region of interest" description="Disordered" evidence="1">
    <location>
        <begin position="297"/>
        <end position="350"/>
    </location>
</feature>
<dbReference type="STRING" id="4615.A0A199UQS2"/>
<feature type="region of interest" description="Disordered" evidence="1">
    <location>
        <begin position="1"/>
        <end position="24"/>
    </location>
</feature>
<protein>
    <submittedName>
        <fullName evidence="2">Uncharacterized protein</fullName>
    </submittedName>
</protein>
<name>A0A199UQS2_ANACO</name>
<dbReference type="GO" id="GO:0009786">
    <property type="term" value="P:regulation of asymmetric cell division"/>
    <property type="evidence" value="ECO:0007669"/>
    <property type="project" value="InterPro"/>
</dbReference>
<evidence type="ECO:0000256" key="1">
    <source>
        <dbReference type="SAM" id="MobiDB-lite"/>
    </source>
</evidence>
<dbReference type="PANTHER" id="PTHR33914:SF2">
    <property type="entry name" value="OS02G0582100 PROTEIN"/>
    <property type="match status" value="1"/>
</dbReference>
<proteinExistence type="predicted"/>
<reference evidence="2 3" key="1">
    <citation type="journal article" date="2016" name="DNA Res.">
        <title>The draft genome of MD-2 pineapple using hybrid error correction of long reads.</title>
        <authorList>
            <person name="Redwan R.M."/>
            <person name="Saidin A."/>
            <person name="Kumar S.V."/>
        </authorList>
    </citation>
    <scope>NUCLEOTIDE SEQUENCE [LARGE SCALE GENOMIC DNA]</scope>
    <source>
        <strain evidence="3">cv. MD2</strain>
        <tissue evidence="2">Leaf</tissue>
    </source>
</reference>
<comment type="caution">
    <text evidence="2">The sequence shown here is derived from an EMBL/GenBank/DDBJ whole genome shotgun (WGS) entry which is preliminary data.</text>
</comment>
<evidence type="ECO:0000313" key="2">
    <source>
        <dbReference type="EMBL" id="OAY67143.1"/>
    </source>
</evidence>
<evidence type="ECO:0000313" key="3">
    <source>
        <dbReference type="Proteomes" id="UP000092600"/>
    </source>
</evidence>
<dbReference type="Proteomes" id="UP000092600">
    <property type="component" value="Unassembled WGS sequence"/>
</dbReference>